<gene>
    <name evidence="5" type="primary">phoB_4</name>
    <name evidence="5" type="ORF">STH12_02274</name>
</gene>
<feature type="domain" description="OmpR/PhoB-type" evidence="4">
    <location>
        <begin position="12"/>
        <end position="108"/>
    </location>
</feature>
<dbReference type="EMBL" id="CP020373">
    <property type="protein sequence ID" value="AZQ11360.1"/>
    <property type="molecule type" value="Genomic_DNA"/>
</dbReference>
<protein>
    <submittedName>
        <fullName evidence="5">Phosphate regulon transcriptional regulatory protein PhoB</fullName>
    </submittedName>
</protein>
<dbReference type="SUPFAM" id="SSF81901">
    <property type="entry name" value="HCP-like"/>
    <property type="match status" value="1"/>
</dbReference>
<dbReference type="PROSITE" id="PS51755">
    <property type="entry name" value="OMPR_PHOB"/>
    <property type="match status" value="1"/>
</dbReference>
<dbReference type="Gene3D" id="1.10.10.10">
    <property type="entry name" value="Winged helix-like DNA-binding domain superfamily/Winged helix DNA-binding domain"/>
    <property type="match status" value="1"/>
</dbReference>
<evidence type="ECO:0000259" key="4">
    <source>
        <dbReference type="PROSITE" id="PS51755"/>
    </source>
</evidence>
<feature type="DNA-binding region" description="OmpR/PhoB-type" evidence="2">
    <location>
        <begin position="12"/>
        <end position="108"/>
    </location>
</feature>
<evidence type="ECO:0000256" key="3">
    <source>
        <dbReference type="SAM" id="Phobius"/>
    </source>
</evidence>
<keyword evidence="1 2" id="KW-0238">DNA-binding</keyword>
<keyword evidence="6" id="KW-1185">Reference proteome</keyword>
<dbReference type="SUPFAM" id="SSF46894">
    <property type="entry name" value="C-terminal effector domain of the bipartite response regulators"/>
    <property type="match status" value="1"/>
</dbReference>
<keyword evidence="3" id="KW-0472">Membrane</keyword>
<organism evidence="5 6">
    <name type="scientific">Shewanella khirikhana</name>
    <dbReference type="NCBI Taxonomy" id="1965282"/>
    <lineage>
        <taxon>Bacteria</taxon>
        <taxon>Pseudomonadati</taxon>
        <taxon>Pseudomonadota</taxon>
        <taxon>Gammaproteobacteria</taxon>
        <taxon>Alteromonadales</taxon>
        <taxon>Shewanellaceae</taxon>
        <taxon>Shewanella</taxon>
    </lineage>
</organism>
<keyword evidence="3" id="KW-0812">Transmembrane</keyword>
<dbReference type="SMART" id="SM00862">
    <property type="entry name" value="Trans_reg_C"/>
    <property type="match status" value="1"/>
</dbReference>
<dbReference type="CDD" id="cd00383">
    <property type="entry name" value="trans_reg_C"/>
    <property type="match status" value="1"/>
</dbReference>
<dbReference type="InterPro" id="IPR036388">
    <property type="entry name" value="WH-like_DNA-bd_sf"/>
</dbReference>
<dbReference type="InterPro" id="IPR016032">
    <property type="entry name" value="Sig_transdc_resp-reg_C-effctor"/>
</dbReference>
<dbReference type="InterPro" id="IPR011990">
    <property type="entry name" value="TPR-like_helical_dom_sf"/>
</dbReference>
<evidence type="ECO:0000256" key="1">
    <source>
        <dbReference type="ARBA" id="ARBA00023125"/>
    </source>
</evidence>
<dbReference type="Proteomes" id="UP000278437">
    <property type="component" value="Chromosome"/>
</dbReference>
<dbReference type="Pfam" id="PF00486">
    <property type="entry name" value="Trans_reg_C"/>
    <property type="match status" value="1"/>
</dbReference>
<accession>A0ABN5TWW0</accession>
<dbReference type="Gene3D" id="1.25.40.10">
    <property type="entry name" value="Tetratricopeptide repeat domain"/>
    <property type="match status" value="2"/>
</dbReference>
<sequence length="558" mass="60508">MPDIYINSASGPTILQSRGIQLNTQSRQVCIDGEAVNINGLSYRLLEVFLLNPAKPLPTEQLTKLVWNKDFVSDDTLAQRVSLLRKALGDVGRDAIEAERGVGYIWLGEVTSASAEAPKPPSVAGLASAAPVHAQTATKGEKRYWPVVMAAALMCALALFAWVNWQSATFDSGSGLGRMSNNQEAADLPVLLQKAGQFANQHTAAGNLLAIELYRQFLAGAPSQQQAQIGLCKALLERVAKFDGKAELLDEAASLISDLKQNPQPDAEILWLEGYHQDVLGNINQAIASYELALAKPSKLQSRIAGSLAYLYTQKGRLYESINLNLSALAGNSPYKYLQIAEVLYLADAPQADEWIALAYSLAPNDNFTSLLYARSLMVNNQSAEALAAIEKLHALDTATADSLLLQALISMQAEDWQRAMALLDSAISKDSNSATALALRYWLLKTEPGADTQQTKMPLKPQINPSLDGWPNLFIAQSLLDIADGHNEAAIEALEQAARLGYLDHKFIASLPPFKGLLQTGELQKVLDHMADLSARERTKIGLISLPLPNQLMQAAQ</sequence>
<name>A0ABN5TWW0_9GAMM</name>
<keyword evidence="3" id="KW-1133">Transmembrane helix</keyword>
<feature type="transmembrane region" description="Helical" evidence="3">
    <location>
        <begin position="144"/>
        <end position="165"/>
    </location>
</feature>
<proteinExistence type="predicted"/>
<reference evidence="6" key="1">
    <citation type="submission" date="2017-03" db="EMBL/GenBank/DDBJ databases">
        <title>Full genome sequence of a non-lethal Shewanella isolate that potentiates virulence of Vibio parahaemolyticus causing acute hepatopancreatic necrosis disease (AHPND) in shrimp.</title>
        <authorList>
            <person name="Prachumwat A."/>
            <person name="Sritunyalucksana K."/>
        </authorList>
    </citation>
    <scope>NUCLEOTIDE SEQUENCE [LARGE SCALE GENOMIC DNA]</scope>
    <source>
        <strain evidence="6">TH2012</strain>
    </source>
</reference>
<evidence type="ECO:0000313" key="5">
    <source>
        <dbReference type="EMBL" id="AZQ11360.1"/>
    </source>
</evidence>
<evidence type="ECO:0000256" key="2">
    <source>
        <dbReference type="PROSITE-ProRule" id="PRU01091"/>
    </source>
</evidence>
<dbReference type="InterPro" id="IPR001867">
    <property type="entry name" value="OmpR/PhoB-type_DNA-bd"/>
</dbReference>
<evidence type="ECO:0000313" key="6">
    <source>
        <dbReference type="Proteomes" id="UP000278437"/>
    </source>
</evidence>